<proteinExistence type="predicted"/>
<accession>A0A382NH59</accession>
<sequence length="41" mass="4753">MNVERNKGLTKYHNWEPGDIFLRKADKSVSVYSKDGILKKS</sequence>
<reference evidence="1" key="1">
    <citation type="submission" date="2018-05" db="EMBL/GenBank/DDBJ databases">
        <authorList>
            <person name="Lanie J.A."/>
            <person name="Ng W.-L."/>
            <person name="Kazmierczak K.M."/>
            <person name="Andrzejewski T.M."/>
            <person name="Davidsen T.M."/>
            <person name="Wayne K.J."/>
            <person name="Tettelin H."/>
            <person name="Glass J.I."/>
            <person name="Rusch D."/>
            <person name="Podicherti R."/>
            <person name="Tsui H.-C.T."/>
            <person name="Winkler M.E."/>
        </authorList>
    </citation>
    <scope>NUCLEOTIDE SEQUENCE</scope>
</reference>
<dbReference type="EMBL" id="UINC01100457">
    <property type="protein sequence ID" value="SVC60534.1"/>
    <property type="molecule type" value="Genomic_DNA"/>
</dbReference>
<protein>
    <submittedName>
        <fullName evidence="1">Uncharacterized protein</fullName>
    </submittedName>
</protein>
<dbReference type="AlphaFoldDB" id="A0A382NH59"/>
<gene>
    <name evidence="1" type="ORF">METZ01_LOCUS313388</name>
</gene>
<name>A0A382NH59_9ZZZZ</name>
<evidence type="ECO:0000313" key="1">
    <source>
        <dbReference type="EMBL" id="SVC60534.1"/>
    </source>
</evidence>
<organism evidence="1">
    <name type="scientific">marine metagenome</name>
    <dbReference type="NCBI Taxonomy" id="408172"/>
    <lineage>
        <taxon>unclassified sequences</taxon>
        <taxon>metagenomes</taxon>
        <taxon>ecological metagenomes</taxon>
    </lineage>
</organism>